<dbReference type="Proteomes" id="UP000295131">
    <property type="component" value="Unassembled WGS sequence"/>
</dbReference>
<accession>A0A4V3A7K3</accession>
<dbReference type="AlphaFoldDB" id="A0A4V3A7K3"/>
<evidence type="ECO:0000313" key="1">
    <source>
        <dbReference type="EMBL" id="TDH39135.1"/>
    </source>
</evidence>
<proteinExistence type="predicted"/>
<gene>
    <name evidence="1" type="ORF">E2A64_08675</name>
</gene>
<reference evidence="1 2" key="1">
    <citation type="journal article" date="2013" name="Int. J. Syst. Evol. Microbiol.">
        <title>Hoeflea suaedae sp. nov., an endophytic bacterium isolated from the root of the halophyte Suaeda maritima.</title>
        <authorList>
            <person name="Chung E.J."/>
            <person name="Park J.A."/>
            <person name="Pramanik P."/>
            <person name="Bibi F."/>
            <person name="Jeon C.O."/>
            <person name="Chung Y.R."/>
        </authorList>
    </citation>
    <scope>NUCLEOTIDE SEQUENCE [LARGE SCALE GENOMIC DNA]</scope>
    <source>
        <strain evidence="1 2">YC6898</strain>
    </source>
</reference>
<evidence type="ECO:0000313" key="2">
    <source>
        <dbReference type="Proteomes" id="UP000295131"/>
    </source>
</evidence>
<dbReference type="RefSeq" id="WP_133283966.1">
    <property type="nucleotide sequence ID" value="NZ_SMSI01000001.1"/>
</dbReference>
<keyword evidence="2" id="KW-1185">Reference proteome</keyword>
<sequence length="65" mass="7334">MINRSKGGTTTTTRSYQNLLYVRQMLGELRQVAEGEEAQMLCYLIEMAMMEATDLMESGGTARRP</sequence>
<name>A0A4V3A7K3_9HYPH</name>
<dbReference type="OrthoDB" id="7916800at2"/>
<protein>
    <submittedName>
        <fullName evidence="1">Uncharacterized protein</fullName>
    </submittedName>
</protein>
<comment type="caution">
    <text evidence="1">The sequence shown here is derived from an EMBL/GenBank/DDBJ whole genome shotgun (WGS) entry which is preliminary data.</text>
</comment>
<organism evidence="1 2">
    <name type="scientific">Pseudohoeflea suaedae</name>
    <dbReference type="NCBI Taxonomy" id="877384"/>
    <lineage>
        <taxon>Bacteria</taxon>
        <taxon>Pseudomonadati</taxon>
        <taxon>Pseudomonadota</taxon>
        <taxon>Alphaproteobacteria</taxon>
        <taxon>Hyphomicrobiales</taxon>
        <taxon>Rhizobiaceae</taxon>
        <taxon>Pseudohoeflea</taxon>
    </lineage>
</organism>
<dbReference type="EMBL" id="SMSI01000001">
    <property type="protein sequence ID" value="TDH39135.1"/>
    <property type="molecule type" value="Genomic_DNA"/>
</dbReference>